<dbReference type="NCBIfam" id="TIGR00749">
    <property type="entry name" value="glk"/>
    <property type="match status" value="1"/>
</dbReference>
<feature type="region of interest" description="Disordered" evidence="11">
    <location>
        <begin position="618"/>
        <end position="642"/>
    </location>
</feature>
<dbReference type="HAMAP" id="MF_00524">
    <property type="entry name" value="Glucokinase"/>
    <property type="match status" value="1"/>
</dbReference>
<sequence>MNTKTIVIQEFDSPRLLADIGGTYARFVIEVAKGEFRHSATLRCQDYPDFYAAIRAYLDSLKSVTIAHAAVAIANPVDGDLVSMTNYHWQFSIEEMRQRLGFDTLLIVNDFTALAMALPRLGPNQVHQVGGGEARKQSVIGLLGPGSGLGVSGLIPAGDGWISLGSEGGHTSFAPRNEREIAILRYVWKHFEHVSFERLVSGPGLELIYRALCDTDAVPSNDLQAPEITQRALDQQDRHCQEALDVFCALLGTAAANLAVTLGAMGGIYIGGGIVPRLGEYFARSPFRQRFEEKGRFSRYVTAIPTFVITAEQATFIGASSILDAQLRSLNQDPGSAILSQIRRVRPDLSPAELRVAEHVLAHPRAVVNDPIAEIARAADVSQPTVIRFCRSLGCEGLSDFKLRLASGLTGTVPVTHIQVTNDDSALELGAKVLGNTASSILQVRNQLNRDMIERAIDLINHANKLEFYAIGHYGVVAQDAQFKFLRLGISSTAHTDSRLQLLSASVLKPDDVVVISSSSGRLPELLEVAEKARERGAKVIAIAASHSPLVRKADVALIVDHVEDVTTHLPMVSRILHLLVIDMLAVGVAMRRHPQANGVMPGEVDERLDEARVVPRKAAASNQAPGVSLASPLAKLTSHSR</sequence>
<comment type="similarity">
    <text evidence="1">In the N-terminal section; belongs to the bacterial glucokinase family.</text>
</comment>
<evidence type="ECO:0000256" key="10">
    <source>
        <dbReference type="HAMAP-Rule" id="MF_00524"/>
    </source>
</evidence>
<accession>A0ABY9RI03</accession>
<dbReference type="SUPFAM" id="SSF46689">
    <property type="entry name" value="Homeodomain-like"/>
    <property type="match status" value="1"/>
</dbReference>
<evidence type="ECO:0000313" key="15">
    <source>
        <dbReference type="Proteomes" id="UP001181355"/>
    </source>
</evidence>
<evidence type="ECO:0000256" key="5">
    <source>
        <dbReference type="ARBA" id="ARBA00023125"/>
    </source>
</evidence>
<keyword evidence="2 10" id="KW-0808">Transferase</keyword>
<dbReference type="EMBL" id="CP133720">
    <property type="protein sequence ID" value="WMW79736.1"/>
    <property type="molecule type" value="Genomic_DNA"/>
</dbReference>
<evidence type="ECO:0000256" key="9">
    <source>
        <dbReference type="ARBA" id="ARBA00049060"/>
    </source>
</evidence>
<dbReference type="Gene3D" id="3.40.50.10490">
    <property type="entry name" value="Glucose-6-phosphate isomerase like protein, domain 1"/>
    <property type="match status" value="1"/>
</dbReference>
<proteinExistence type="inferred from homology"/>
<evidence type="ECO:0000256" key="2">
    <source>
        <dbReference type="ARBA" id="ARBA00022679"/>
    </source>
</evidence>
<comment type="subcellular location">
    <subcellularLocation>
        <location evidence="10">Cytoplasm</location>
    </subcellularLocation>
</comment>
<dbReference type="InterPro" id="IPR043129">
    <property type="entry name" value="ATPase_NBD"/>
</dbReference>
<name>A0ABY9RI03_9BURK</name>
<keyword evidence="10" id="KW-0547">Nucleotide-binding</keyword>
<dbReference type="Gene3D" id="1.10.10.10">
    <property type="entry name" value="Winged helix-like DNA-binding domain superfamily/Winged helix DNA-binding domain"/>
    <property type="match status" value="1"/>
</dbReference>
<evidence type="ECO:0000256" key="6">
    <source>
        <dbReference type="ARBA" id="ARBA00023152"/>
    </source>
</evidence>
<dbReference type="Pfam" id="PF01418">
    <property type="entry name" value="HTH_6"/>
    <property type="match status" value="1"/>
</dbReference>
<feature type="domain" description="HTH rpiR-type" evidence="12">
    <location>
        <begin position="336"/>
        <end position="412"/>
    </location>
</feature>
<dbReference type="PROSITE" id="PS51464">
    <property type="entry name" value="SIS"/>
    <property type="match status" value="1"/>
</dbReference>
<dbReference type="Pfam" id="PF01380">
    <property type="entry name" value="SIS"/>
    <property type="match status" value="1"/>
</dbReference>
<dbReference type="SUPFAM" id="SSF53067">
    <property type="entry name" value="Actin-like ATPase domain"/>
    <property type="match status" value="1"/>
</dbReference>
<dbReference type="NCBIfam" id="NF001416">
    <property type="entry name" value="PRK00292.1-3"/>
    <property type="match status" value="1"/>
</dbReference>
<keyword evidence="8" id="KW-0511">Multifunctional enzyme</keyword>
<dbReference type="Gene3D" id="3.40.367.20">
    <property type="match status" value="1"/>
</dbReference>
<keyword evidence="7" id="KW-0804">Transcription</keyword>
<dbReference type="InterPro" id="IPR009057">
    <property type="entry name" value="Homeodomain-like_sf"/>
</dbReference>
<keyword evidence="6 10" id="KW-0324">Glycolysis</keyword>
<dbReference type="Proteomes" id="UP001181355">
    <property type="component" value="Chromosome"/>
</dbReference>
<feature type="binding site" evidence="10">
    <location>
        <begin position="18"/>
        <end position="23"/>
    </location>
    <ligand>
        <name>ATP</name>
        <dbReference type="ChEBI" id="CHEBI:30616"/>
    </ligand>
</feature>
<evidence type="ECO:0000256" key="11">
    <source>
        <dbReference type="SAM" id="MobiDB-lite"/>
    </source>
</evidence>
<dbReference type="InterPro" id="IPR000281">
    <property type="entry name" value="HTH_RpiR"/>
</dbReference>
<keyword evidence="4" id="KW-0805">Transcription regulation</keyword>
<reference evidence="14" key="1">
    <citation type="submission" date="2023-09" db="EMBL/GenBank/DDBJ databases">
        <title>Undibacterium sp. 20NA77.5 isolated from freshwater.</title>
        <authorList>
            <person name="Le V."/>
            <person name="Ko S.-R."/>
            <person name="Ahn C.-Y."/>
            <person name="Oh H.-M."/>
        </authorList>
    </citation>
    <scope>NUCLEOTIDE SEQUENCE</scope>
    <source>
        <strain evidence="14">20NA77.5</strain>
    </source>
</reference>
<dbReference type="InterPro" id="IPR050201">
    <property type="entry name" value="Bacterial_glucokinase"/>
</dbReference>
<comment type="catalytic activity">
    <reaction evidence="9 10">
        <text>D-glucose + ATP = D-glucose 6-phosphate + ADP + H(+)</text>
        <dbReference type="Rhea" id="RHEA:17825"/>
        <dbReference type="ChEBI" id="CHEBI:4167"/>
        <dbReference type="ChEBI" id="CHEBI:15378"/>
        <dbReference type="ChEBI" id="CHEBI:30616"/>
        <dbReference type="ChEBI" id="CHEBI:61548"/>
        <dbReference type="ChEBI" id="CHEBI:456216"/>
        <dbReference type="EC" id="2.7.1.2"/>
    </reaction>
</comment>
<evidence type="ECO:0000256" key="8">
    <source>
        <dbReference type="ARBA" id="ARBA00023268"/>
    </source>
</evidence>
<dbReference type="EC" id="2.7.1.2" evidence="10"/>
<evidence type="ECO:0000256" key="1">
    <source>
        <dbReference type="ARBA" id="ARBA00007693"/>
    </source>
</evidence>
<dbReference type="CDD" id="cd24008">
    <property type="entry name" value="ASKHA_NBD_GLK"/>
    <property type="match status" value="1"/>
</dbReference>
<dbReference type="InterPro" id="IPR046348">
    <property type="entry name" value="SIS_dom_sf"/>
</dbReference>
<dbReference type="CDD" id="cd05013">
    <property type="entry name" value="SIS_RpiR"/>
    <property type="match status" value="1"/>
</dbReference>
<dbReference type="InterPro" id="IPR001347">
    <property type="entry name" value="SIS_dom"/>
</dbReference>
<keyword evidence="3 10" id="KW-0418">Kinase</keyword>
<dbReference type="SUPFAM" id="SSF53697">
    <property type="entry name" value="SIS domain"/>
    <property type="match status" value="1"/>
</dbReference>
<dbReference type="InterPro" id="IPR035472">
    <property type="entry name" value="RpiR-like_SIS"/>
</dbReference>
<protein>
    <recommendedName>
        <fullName evidence="10">Glucokinase</fullName>
        <ecNumber evidence="10">2.7.1.2</ecNumber>
    </recommendedName>
    <alternativeName>
        <fullName evidence="10">Glucose kinase</fullName>
    </alternativeName>
</protein>
<dbReference type="PROSITE" id="PS00356">
    <property type="entry name" value="HTH_LACI_1"/>
    <property type="match status" value="1"/>
</dbReference>
<keyword evidence="10" id="KW-0067">ATP-binding</keyword>
<feature type="domain" description="SIS" evidence="13">
    <location>
        <begin position="456"/>
        <end position="595"/>
    </location>
</feature>
<keyword evidence="15" id="KW-1185">Reference proteome</keyword>
<evidence type="ECO:0000313" key="14">
    <source>
        <dbReference type="EMBL" id="WMW79736.1"/>
    </source>
</evidence>
<organism evidence="14 15">
    <name type="scientific">Undibacterium cyanobacteriorum</name>
    <dbReference type="NCBI Taxonomy" id="3073561"/>
    <lineage>
        <taxon>Bacteria</taxon>
        <taxon>Pseudomonadati</taxon>
        <taxon>Pseudomonadota</taxon>
        <taxon>Betaproteobacteria</taxon>
        <taxon>Burkholderiales</taxon>
        <taxon>Oxalobacteraceae</taxon>
        <taxon>Undibacterium</taxon>
    </lineage>
</organism>
<dbReference type="Gene3D" id="3.30.420.40">
    <property type="match status" value="1"/>
</dbReference>
<dbReference type="GO" id="GO:0004340">
    <property type="term" value="F:glucokinase activity"/>
    <property type="evidence" value="ECO:0007669"/>
    <property type="project" value="UniProtKB-EC"/>
</dbReference>
<evidence type="ECO:0000256" key="3">
    <source>
        <dbReference type="ARBA" id="ARBA00022777"/>
    </source>
</evidence>
<evidence type="ECO:0000256" key="7">
    <source>
        <dbReference type="ARBA" id="ARBA00023163"/>
    </source>
</evidence>
<evidence type="ECO:0000259" key="13">
    <source>
        <dbReference type="PROSITE" id="PS51464"/>
    </source>
</evidence>
<dbReference type="InterPro" id="IPR036388">
    <property type="entry name" value="WH-like_DNA-bd_sf"/>
</dbReference>
<evidence type="ECO:0000256" key="4">
    <source>
        <dbReference type="ARBA" id="ARBA00023015"/>
    </source>
</evidence>
<comment type="similarity">
    <text evidence="10">Belongs to the bacterial glucokinase family.</text>
</comment>
<dbReference type="RefSeq" id="WP_309481231.1">
    <property type="nucleotide sequence ID" value="NZ_CP133720.1"/>
</dbReference>
<dbReference type="PANTHER" id="PTHR47690:SF1">
    <property type="entry name" value="GLUCOKINASE"/>
    <property type="match status" value="1"/>
</dbReference>
<dbReference type="InterPro" id="IPR003836">
    <property type="entry name" value="Glucokinase"/>
</dbReference>
<gene>
    <name evidence="10" type="primary">glk</name>
    <name evidence="14" type="ORF">RF679_13885</name>
</gene>
<dbReference type="PROSITE" id="PS51071">
    <property type="entry name" value="HTH_RPIR"/>
    <property type="match status" value="1"/>
</dbReference>
<keyword evidence="10" id="KW-0963">Cytoplasm</keyword>
<keyword evidence="5" id="KW-0238">DNA-binding</keyword>
<dbReference type="Pfam" id="PF02685">
    <property type="entry name" value="Glucokinase"/>
    <property type="match status" value="1"/>
</dbReference>
<evidence type="ECO:0000259" key="12">
    <source>
        <dbReference type="PROSITE" id="PS51071"/>
    </source>
</evidence>
<dbReference type="PANTHER" id="PTHR47690">
    <property type="entry name" value="GLUCOKINASE"/>
    <property type="match status" value="1"/>
</dbReference>